<accession>A0A8J6DML4</accession>
<feature type="region of interest" description="Disordered" evidence="6">
    <location>
        <begin position="1125"/>
        <end position="1161"/>
    </location>
</feature>
<dbReference type="Gene3D" id="3.30.160.60">
    <property type="entry name" value="Classic Zinc Finger"/>
    <property type="match status" value="2"/>
</dbReference>
<evidence type="ECO:0000256" key="4">
    <source>
        <dbReference type="ARBA" id="ARBA00022833"/>
    </source>
</evidence>
<dbReference type="SUPFAM" id="SSF57667">
    <property type="entry name" value="beta-beta-alpha zinc fingers"/>
    <property type="match status" value="1"/>
</dbReference>
<keyword evidence="2" id="KW-0677">Repeat</keyword>
<dbReference type="InterPro" id="IPR036236">
    <property type="entry name" value="Znf_C2H2_sf"/>
</dbReference>
<protein>
    <submittedName>
        <fullName evidence="8">Zinc finger protein 831</fullName>
    </submittedName>
</protein>
<feature type="region of interest" description="Disordered" evidence="6">
    <location>
        <begin position="288"/>
        <end position="384"/>
    </location>
</feature>
<feature type="compositionally biased region" description="Pro residues" evidence="6">
    <location>
        <begin position="737"/>
        <end position="750"/>
    </location>
</feature>
<dbReference type="Proteomes" id="UP000700334">
    <property type="component" value="Unassembled WGS sequence"/>
</dbReference>
<feature type="domain" description="C2H2-type" evidence="7">
    <location>
        <begin position="140"/>
        <end position="167"/>
    </location>
</feature>
<dbReference type="OrthoDB" id="9666079at2759"/>
<sequence length="1207" mass="123603">MEAPELTCPVSPARIRPAPAPGPQGPRRAGLTAPDPGPVILPPPEQGLAPAMFLKALPVPLHHTVPPGGLQPRTPLVTGGLDGGGGAFLLSPLLQPEGPSPAAAGKPTLAVSIVGALPVLSPGLGPALGSPGRVRGAGRYLCPHCGRDCLKPSVLEKHVRSHTGERPFPCATCGVAFKTQSNLYKHRRTQTHLNNARLAAQSGGAGGLPEGVAKAGEPSGTDSQEDPGGQGLGDGAPRGTAPSPGALAAAHLSPAVAKSWEVKLDTAAGLGPPGADREALGPAVLPAGAQPRWKLPEQKSPTAVKPCPSQPPQPQAASAEKSWEAKAPEGQLRKCESTDSGYLSRSDSAEQPLAPCSPLHGPWEHGGPAEGEGTPGPGERGASLGLEKKQLEERIARLISHNQAVVDDPQLDHVRPRKSGLSKQGSIDLPAPHTYRGSFHFDIRAREPGCRRPAPLCPARSTLAPLDRSRPLFFHSVPTQLSTTVECVPVTRSNSLPFLDGTRTWQELQDPQGGCPLRQRPLSPRPAPGPRGASSGLAWVGVPSGHPRALIRQAAVEDRPGTPPGDAAAPAEDPEGARAARGRAATRKPQAFSQDKWQVYGSETFQRIYQKTKTSRQGGKKAKAARTGGRAGPPLPRQEEAAGRLDPTPPQGAGTPVCGGVSAGAAPSPRGGLPASDGRVENRLPERRDVAAGAGSRGRSSVDRAASPTALGCREGPGLGGKDAQPPPLGQLEQGCPPLPAPGPLDPESPGPVLTGAEVGGDTHGAGPVEPGQRAPGGLRRPGRGPAEPQPAEDKLPSERKKLKVAEQSGQEWPEPLGGGAAPAGPPQPAPLPSESRDSGPAEKPGGPRGSPHSLAEAAASVALQSVGPGDTEPPRCAAAVTPEPCAPPAPRAQAPGVLASRPDTTFAPKYLLRLPQGEVPPDPPSPRAKDPRCSRGRPGECPFSTGPPLPPGPVPGPDPGGADCLDQRTGVQEEDRGDLADTSTLTAGEPLGSAAEAHGGPVSFRTTPSDTQHLCVGSTLPRAGPSGEARDPWVPSKELGAPPENALDDPPSGAHPRGCLRPSWPEPASSAHSATPWSCGAQGPFPTLRAEPRLTWCCLSRSLPLPAEQKGRAASVYLALHCPGSSPPGEGRDTRPVSKAAPAPRGQSSTSQDGGGPAWLPKVTAAVGWAGEGCRSLLSCRQGTAVMSAPSLAISLPPGWERIRSK</sequence>
<feature type="domain" description="C2H2-type" evidence="7">
    <location>
        <begin position="168"/>
        <end position="197"/>
    </location>
</feature>
<evidence type="ECO:0000313" key="8">
    <source>
        <dbReference type="EMBL" id="KAG8513320.1"/>
    </source>
</evidence>
<dbReference type="GO" id="GO:0008270">
    <property type="term" value="F:zinc ion binding"/>
    <property type="evidence" value="ECO:0007669"/>
    <property type="project" value="UniProtKB-KW"/>
</dbReference>
<dbReference type="PANTHER" id="PTHR47166:SF1">
    <property type="entry name" value="ZINC FINGER PROTEIN 831"/>
    <property type="match status" value="1"/>
</dbReference>
<dbReference type="InterPro" id="IPR013087">
    <property type="entry name" value="Znf_C2H2_type"/>
</dbReference>
<feature type="compositionally biased region" description="Gly residues" evidence="6">
    <location>
        <begin position="368"/>
        <end position="379"/>
    </location>
</feature>
<feature type="region of interest" description="Disordered" evidence="6">
    <location>
        <begin position="610"/>
        <end position="1078"/>
    </location>
</feature>
<evidence type="ECO:0000259" key="7">
    <source>
        <dbReference type="PROSITE" id="PS50157"/>
    </source>
</evidence>
<evidence type="ECO:0000256" key="2">
    <source>
        <dbReference type="ARBA" id="ARBA00022737"/>
    </source>
</evidence>
<dbReference type="EMBL" id="JAGFMF010011769">
    <property type="protein sequence ID" value="KAG8513320.1"/>
    <property type="molecule type" value="Genomic_DNA"/>
</dbReference>
<evidence type="ECO:0000256" key="5">
    <source>
        <dbReference type="PROSITE-ProRule" id="PRU00042"/>
    </source>
</evidence>
<organism evidence="8 9">
    <name type="scientific">Galemys pyrenaicus</name>
    <name type="common">Iberian desman</name>
    <name type="synonym">Pyrenean desman</name>
    <dbReference type="NCBI Taxonomy" id="202257"/>
    <lineage>
        <taxon>Eukaryota</taxon>
        <taxon>Metazoa</taxon>
        <taxon>Chordata</taxon>
        <taxon>Craniata</taxon>
        <taxon>Vertebrata</taxon>
        <taxon>Euteleostomi</taxon>
        <taxon>Mammalia</taxon>
        <taxon>Eutheria</taxon>
        <taxon>Laurasiatheria</taxon>
        <taxon>Eulipotyphla</taxon>
        <taxon>Talpidae</taxon>
        <taxon>Galemys</taxon>
    </lineage>
</organism>
<name>A0A8J6DML4_GALPY</name>
<keyword evidence="9" id="KW-1185">Reference proteome</keyword>
<feature type="compositionally biased region" description="Low complexity" evidence="6">
    <location>
        <begin position="564"/>
        <end position="579"/>
    </location>
</feature>
<evidence type="ECO:0000256" key="6">
    <source>
        <dbReference type="SAM" id="MobiDB-lite"/>
    </source>
</evidence>
<dbReference type="FunFam" id="3.30.160.60:FF:000710">
    <property type="entry name" value="Zinc finger protein 768"/>
    <property type="match status" value="1"/>
</dbReference>
<dbReference type="AlphaFoldDB" id="A0A8J6DML4"/>
<dbReference type="Pfam" id="PF00096">
    <property type="entry name" value="zf-C2H2"/>
    <property type="match status" value="1"/>
</dbReference>
<feature type="compositionally biased region" description="Basic and acidic residues" evidence="6">
    <location>
        <begin position="321"/>
        <end position="337"/>
    </location>
</feature>
<gene>
    <name evidence="8" type="ORF">J0S82_018647</name>
</gene>
<dbReference type="PROSITE" id="PS50157">
    <property type="entry name" value="ZINC_FINGER_C2H2_2"/>
    <property type="match status" value="2"/>
</dbReference>
<evidence type="ECO:0000256" key="1">
    <source>
        <dbReference type="ARBA" id="ARBA00022723"/>
    </source>
</evidence>
<keyword evidence="4" id="KW-0862">Zinc</keyword>
<comment type="caution">
    <text evidence="8">The sequence shown here is derived from an EMBL/GenBank/DDBJ whole genome shotgun (WGS) entry which is preliminary data.</text>
</comment>
<keyword evidence="1" id="KW-0479">Metal-binding</keyword>
<feature type="region of interest" description="Disordered" evidence="6">
    <location>
        <begin position="200"/>
        <end position="246"/>
    </location>
</feature>
<proteinExistence type="predicted"/>
<dbReference type="PROSITE" id="PS00028">
    <property type="entry name" value="ZINC_FINGER_C2H2_1"/>
    <property type="match status" value="2"/>
</dbReference>
<feature type="region of interest" description="Disordered" evidence="6">
    <location>
        <begin position="1"/>
        <end position="37"/>
    </location>
</feature>
<evidence type="ECO:0000313" key="9">
    <source>
        <dbReference type="Proteomes" id="UP000700334"/>
    </source>
</evidence>
<dbReference type="SMART" id="SM00355">
    <property type="entry name" value="ZnF_C2H2"/>
    <property type="match status" value="2"/>
</dbReference>
<reference evidence="8" key="1">
    <citation type="journal article" date="2021" name="Evol. Appl.">
        <title>The genome of the Pyrenean desman and the effects of bottlenecks and inbreeding on the genomic landscape of an endangered species.</title>
        <authorList>
            <person name="Escoda L."/>
            <person name="Castresana J."/>
        </authorList>
    </citation>
    <scope>NUCLEOTIDE SEQUENCE</scope>
    <source>
        <strain evidence="8">IBE-C5619</strain>
    </source>
</reference>
<feature type="region of interest" description="Disordered" evidence="6">
    <location>
        <begin position="506"/>
        <end position="541"/>
    </location>
</feature>
<keyword evidence="3 5" id="KW-0863">Zinc-finger</keyword>
<feature type="compositionally biased region" description="Basic and acidic residues" evidence="6">
    <location>
        <begin position="678"/>
        <end position="690"/>
    </location>
</feature>
<feature type="compositionally biased region" description="Pro residues" evidence="6">
    <location>
        <begin position="946"/>
        <end position="959"/>
    </location>
</feature>
<evidence type="ECO:0000256" key="3">
    <source>
        <dbReference type="ARBA" id="ARBA00022771"/>
    </source>
</evidence>
<feature type="region of interest" description="Disordered" evidence="6">
    <location>
        <begin position="557"/>
        <end position="595"/>
    </location>
</feature>
<dbReference type="PANTHER" id="PTHR47166">
    <property type="entry name" value="ZINC FINGER PROTEIN 831"/>
    <property type="match status" value="1"/>
</dbReference>